<sequence>ALIRTKSKIGSSLKMGPEKYQKLIHNECTAEMQIFIPGPCNWARGMVAMNIFMVPWR</sequence>
<reference evidence="1" key="2">
    <citation type="submission" date="2023-05" db="EMBL/GenBank/DDBJ databases">
        <authorList>
            <person name="Fouks B."/>
        </authorList>
    </citation>
    <scope>NUCLEOTIDE SEQUENCE</scope>
    <source>
        <strain evidence="1">Stay&amp;Tobe</strain>
        <tissue evidence="1">Testes</tissue>
    </source>
</reference>
<comment type="caution">
    <text evidence="1">The sequence shown here is derived from an EMBL/GenBank/DDBJ whole genome shotgun (WGS) entry which is preliminary data.</text>
</comment>
<dbReference type="Proteomes" id="UP001233999">
    <property type="component" value="Unassembled WGS sequence"/>
</dbReference>
<evidence type="ECO:0000313" key="2">
    <source>
        <dbReference type="Proteomes" id="UP001233999"/>
    </source>
</evidence>
<feature type="non-terminal residue" evidence="1">
    <location>
        <position position="1"/>
    </location>
</feature>
<proteinExistence type="predicted"/>
<dbReference type="EMBL" id="JASPKZ010008820">
    <property type="protein sequence ID" value="KAJ9578959.1"/>
    <property type="molecule type" value="Genomic_DNA"/>
</dbReference>
<reference evidence="1" key="1">
    <citation type="journal article" date="2023" name="IScience">
        <title>Live-bearing cockroach genome reveals convergent evolutionary mechanisms linked to viviparity in insects and beyond.</title>
        <authorList>
            <person name="Fouks B."/>
            <person name="Harrison M.C."/>
            <person name="Mikhailova A.A."/>
            <person name="Marchal E."/>
            <person name="English S."/>
            <person name="Carruthers M."/>
            <person name="Jennings E.C."/>
            <person name="Chiamaka E.L."/>
            <person name="Frigard R.A."/>
            <person name="Pippel M."/>
            <person name="Attardo G.M."/>
            <person name="Benoit J.B."/>
            <person name="Bornberg-Bauer E."/>
            <person name="Tobe S.S."/>
        </authorList>
    </citation>
    <scope>NUCLEOTIDE SEQUENCE</scope>
    <source>
        <strain evidence="1">Stay&amp;Tobe</strain>
    </source>
</reference>
<protein>
    <submittedName>
        <fullName evidence="1">Uncharacterized protein</fullName>
    </submittedName>
</protein>
<keyword evidence="2" id="KW-1185">Reference proteome</keyword>
<accession>A0AAD7ZE01</accession>
<feature type="non-terminal residue" evidence="1">
    <location>
        <position position="57"/>
    </location>
</feature>
<gene>
    <name evidence="1" type="ORF">L9F63_024932</name>
</gene>
<name>A0AAD7ZE01_DIPPU</name>
<evidence type="ECO:0000313" key="1">
    <source>
        <dbReference type="EMBL" id="KAJ9578959.1"/>
    </source>
</evidence>
<organism evidence="1 2">
    <name type="scientific">Diploptera punctata</name>
    <name type="common">Pacific beetle cockroach</name>
    <dbReference type="NCBI Taxonomy" id="6984"/>
    <lineage>
        <taxon>Eukaryota</taxon>
        <taxon>Metazoa</taxon>
        <taxon>Ecdysozoa</taxon>
        <taxon>Arthropoda</taxon>
        <taxon>Hexapoda</taxon>
        <taxon>Insecta</taxon>
        <taxon>Pterygota</taxon>
        <taxon>Neoptera</taxon>
        <taxon>Polyneoptera</taxon>
        <taxon>Dictyoptera</taxon>
        <taxon>Blattodea</taxon>
        <taxon>Blaberoidea</taxon>
        <taxon>Blaberidae</taxon>
        <taxon>Diplopterinae</taxon>
        <taxon>Diploptera</taxon>
    </lineage>
</organism>
<dbReference type="AlphaFoldDB" id="A0AAD7ZE01"/>